<sequence length="200" mass="22090">MAPLAALRATASEFVHILQQTAGLRKIPGFDAIQLVVIGGFAVYSHTRHRETGDLDFAIDPPTLGRPLKNALVAEYPSIFSFNAERFVMARTSAPIQIDLVPATLLPQRSVSLTPLMAINPQIVPHLGPIDLILSKSVCCGTRSTDNANFQDTDDVWRLIKMFLIHRNGVLTASQIRIMRDADIYLVTSAGQYRWINVLP</sequence>
<accession>A0A2I2GLY4</accession>
<dbReference type="Proteomes" id="UP000234275">
    <property type="component" value="Unassembled WGS sequence"/>
</dbReference>
<gene>
    <name evidence="1" type="ORF">P170DRAFT_469369</name>
</gene>
<dbReference type="VEuPathDB" id="FungiDB:P170DRAFT_469369"/>
<dbReference type="STRING" id="1392250.A0A2I2GLY4"/>
<evidence type="ECO:0000313" key="1">
    <source>
        <dbReference type="EMBL" id="PLB53885.1"/>
    </source>
</evidence>
<dbReference type="RefSeq" id="XP_024709187.1">
    <property type="nucleotide sequence ID" value="XM_024852626.1"/>
</dbReference>
<evidence type="ECO:0000313" key="2">
    <source>
        <dbReference type="Proteomes" id="UP000234275"/>
    </source>
</evidence>
<evidence type="ECO:0008006" key="3">
    <source>
        <dbReference type="Google" id="ProtNLM"/>
    </source>
</evidence>
<dbReference type="SUPFAM" id="SSF81301">
    <property type="entry name" value="Nucleotidyltransferase"/>
    <property type="match status" value="1"/>
</dbReference>
<dbReference type="EMBL" id="MSFO01000001">
    <property type="protein sequence ID" value="PLB53885.1"/>
    <property type="molecule type" value="Genomic_DNA"/>
</dbReference>
<keyword evidence="2" id="KW-1185">Reference proteome</keyword>
<dbReference type="InterPro" id="IPR043519">
    <property type="entry name" value="NT_sf"/>
</dbReference>
<proteinExistence type="predicted"/>
<reference evidence="1 2" key="1">
    <citation type="submission" date="2016-12" db="EMBL/GenBank/DDBJ databases">
        <title>The genomes of Aspergillus section Nigri reveals drivers in fungal speciation.</title>
        <authorList>
            <consortium name="DOE Joint Genome Institute"/>
            <person name="Vesth T.C."/>
            <person name="Nybo J."/>
            <person name="Theobald S."/>
            <person name="Brandl J."/>
            <person name="Frisvad J.C."/>
            <person name="Nielsen K.F."/>
            <person name="Lyhne E.K."/>
            <person name="Kogle M.E."/>
            <person name="Kuo A."/>
            <person name="Riley R."/>
            <person name="Clum A."/>
            <person name="Nolan M."/>
            <person name="Lipzen A."/>
            <person name="Salamov A."/>
            <person name="Henrissat B."/>
            <person name="Wiebenga A."/>
            <person name="De Vries R.P."/>
            <person name="Grigoriev I.V."/>
            <person name="Mortensen U.H."/>
            <person name="Andersen M.R."/>
            <person name="Baker S.E."/>
        </authorList>
    </citation>
    <scope>NUCLEOTIDE SEQUENCE [LARGE SCALE GENOMIC DNA]</scope>
    <source>
        <strain evidence="1 2">IBT 23096</strain>
    </source>
</reference>
<name>A0A2I2GLY4_9EURO</name>
<dbReference type="GeneID" id="36560324"/>
<dbReference type="AlphaFoldDB" id="A0A2I2GLY4"/>
<comment type="caution">
    <text evidence="1">The sequence shown here is derived from an EMBL/GenBank/DDBJ whole genome shotgun (WGS) entry which is preliminary data.</text>
</comment>
<organism evidence="1 2">
    <name type="scientific">Aspergillus steynii IBT 23096</name>
    <dbReference type="NCBI Taxonomy" id="1392250"/>
    <lineage>
        <taxon>Eukaryota</taxon>
        <taxon>Fungi</taxon>
        <taxon>Dikarya</taxon>
        <taxon>Ascomycota</taxon>
        <taxon>Pezizomycotina</taxon>
        <taxon>Eurotiomycetes</taxon>
        <taxon>Eurotiomycetidae</taxon>
        <taxon>Eurotiales</taxon>
        <taxon>Aspergillaceae</taxon>
        <taxon>Aspergillus</taxon>
        <taxon>Aspergillus subgen. Circumdati</taxon>
    </lineage>
</organism>
<dbReference type="OrthoDB" id="5421247at2759"/>
<protein>
    <recommendedName>
        <fullName evidence="3">Nucleotidyltransferase</fullName>
    </recommendedName>
</protein>